<dbReference type="Proteomes" id="UP000182427">
    <property type="component" value="Chromosome I"/>
</dbReference>
<gene>
    <name evidence="1" type="ORF">SAMN05444167_1810</name>
</gene>
<evidence type="ECO:0000313" key="2">
    <source>
        <dbReference type="Proteomes" id="UP000182427"/>
    </source>
</evidence>
<evidence type="ECO:0000313" key="1">
    <source>
        <dbReference type="EMBL" id="SDF23895.1"/>
    </source>
</evidence>
<sequence>MGADFIKRAAKTFVKRWDEGRRMLSTADLFTREPVCGAHSTAFDLERNADVFIGERLTVEKDGETLVARHGLSEIARALHPPADLLEAVERSCGIAMGTIETIHVAANIAEISLC</sequence>
<organism evidence="1 2">
    <name type="scientific">Terriglobus roseus</name>
    <dbReference type="NCBI Taxonomy" id="392734"/>
    <lineage>
        <taxon>Bacteria</taxon>
        <taxon>Pseudomonadati</taxon>
        <taxon>Acidobacteriota</taxon>
        <taxon>Terriglobia</taxon>
        <taxon>Terriglobales</taxon>
        <taxon>Acidobacteriaceae</taxon>
        <taxon>Terriglobus</taxon>
    </lineage>
</organism>
<dbReference type="RefSeq" id="WP_083344839.1">
    <property type="nucleotide sequence ID" value="NZ_LT629690.1"/>
</dbReference>
<accession>A0A1G7JGB3</accession>
<dbReference type="EMBL" id="LT629690">
    <property type="protein sequence ID" value="SDF23895.1"/>
    <property type="molecule type" value="Genomic_DNA"/>
</dbReference>
<name>A0A1G7JGB3_9BACT</name>
<dbReference type="OrthoDB" id="8452409at2"/>
<protein>
    <submittedName>
        <fullName evidence="1">Uncharacterized protein</fullName>
    </submittedName>
</protein>
<proteinExistence type="predicted"/>
<reference evidence="1 2" key="1">
    <citation type="submission" date="2016-10" db="EMBL/GenBank/DDBJ databases">
        <authorList>
            <person name="de Groot N.N."/>
        </authorList>
    </citation>
    <scope>NUCLEOTIDE SEQUENCE [LARGE SCALE GENOMIC DNA]</scope>
    <source>
        <strain evidence="1 2">GAS232</strain>
    </source>
</reference>
<dbReference type="AlphaFoldDB" id="A0A1G7JGB3"/>
<keyword evidence="2" id="KW-1185">Reference proteome</keyword>